<reference evidence="2 3" key="1">
    <citation type="submission" date="2018-04" db="EMBL/GenBank/DDBJ databases">
        <authorList>
            <person name="Vogel A."/>
        </authorList>
    </citation>
    <scope>NUCLEOTIDE SEQUENCE [LARGE SCALE GENOMIC DNA]</scope>
</reference>
<dbReference type="OrthoDB" id="1734867at2759"/>
<evidence type="ECO:0000313" key="2">
    <source>
        <dbReference type="EMBL" id="VFQ73407.1"/>
    </source>
</evidence>
<name>A0A484LAH9_9ASTE</name>
<dbReference type="EMBL" id="OOIL02001193">
    <property type="protein sequence ID" value="VFQ73407.1"/>
    <property type="molecule type" value="Genomic_DNA"/>
</dbReference>
<keyword evidence="1" id="KW-0175">Coiled coil</keyword>
<organism evidence="2 3">
    <name type="scientific">Cuscuta campestris</name>
    <dbReference type="NCBI Taxonomy" id="132261"/>
    <lineage>
        <taxon>Eukaryota</taxon>
        <taxon>Viridiplantae</taxon>
        <taxon>Streptophyta</taxon>
        <taxon>Embryophyta</taxon>
        <taxon>Tracheophyta</taxon>
        <taxon>Spermatophyta</taxon>
        <taxon>Magnoliopsida</taxon>
        <taxon>eudicotyledons</taxon>
        <taxon>Gunneridae</taxon>
        <taxon>Pentapetalae</taxon>
        <taxon>asterids</taxon>
        <taxon>lamiids</taxon>
        <taxon>Solanales</taxon>
        <taxon>Convolvulaceae</taxon>
        <taxon>Cuscuteae</taxon>
        <taxon>Cuscuta</taxon>
        <taxon>Cuscuta subgen. Grammica</taxon>
        <taxon>Cuscuta sect. Cleistogrammica</taxon>
    </lineage>
</organism>
<dbReference type="Proteomes" id="UP000595140">
    <property type="component" value="Unassembled WGS sequence"/>
</dbReference>
<dbReference type="PANTHER" id="PTHR47169:SF2">
    <property type="entry name" value="OS01G0541250 PROTEIN"/>
    <property type="match status" value="1"/>
</dbReference>
<proteinExistence type="predicted"/>
<dbReference type="GO" id="GO:0003676">
    <property type="term" value="F:nucleic acid binding"/>
    <property type="evidence" value="ECO:0007669"/>
    <property type="project" value="InterPro"/>
</dbReference>
<protein>
    <recommendedName>
        <fullName evidence="4">Transposase Tc1-like domain-containing protein</fullName>
    </recommendedName>
</protein>
<dbReference type="Gene3D" id="3.30.420.10">
    <property type="entry name" value="Ribonuclease H-like superfamily/Ribonuclease H"/>
    <property type="match status" value="1"/>
</dbReference>
<dbReference type="PANTHER" id="PTHR47169">
    <property type="entry name" value="OS01G0541250 PROTEIN"/>
    <property type="match status" value="1"/>
</dbReference>
<feature type="coiled-coil region" evidence="1">
    <location>
        <begin position="63"/>
        <end position="90"/>
    </location>
</feature>
<evidence type="ECO:0000313" key="3">
    <source>
        <dbReference type="Proteomes" id="UP000595140"/>
    </source>
</evidence>
<evidence type="ECO:0008006" key="4">
    <source>
        <dbReference type="Google" id="ProtNLM"/>
    </source>
</evidence>
<gene>
    <name evidence="2" type="ORF">CCAM_LOCUS15183</name>
</gene>
<dbReference type="AlphaFoldDB" id="A0A484LAH9"/>
<sequence length="257" mass="29591">MYEQQALVQTNGLEMALNNIDDMMANVMEKLKRDLPGPSRIPRDLVRQTRQILGTAGGQSCHILHELRNLEEIEREREEIDRRLEEELARNNMDNRNRPQTTNRASVGLWATSQPHNKQLEQGAAIDVSNKIAGNSVRKRAVTDLKVVADTPLRKRTNLRALAAAIGKPKSTVHEWVKRGMLRSHSNAIKPYLTDANKITRLRFCLDHVDPYNMGSMPKFKTFNNVLHIDEEWFFMSKTSQRFYLLPDEADPYRACK</sequence>
<dbReference type="InterPro" id="IPR036397">
    <property type="entry name" value="RNaseH_sf"/>
</dbReference>
<keyword evidence="3" id="KW-1185">Reference proteome</keyword>
<evidence type="ECO:0000256" key="1">
    <source>
        <dbReference type="SAM" id="Coils"/>
    </source>
</evidence>
<accession>A0A484LAH9</accession>